<gene>
    <name evidence="4" type="ORF">CKY01_14435</name>
</gene>
<feature type="region of interest" description="Disordered" evidence="2">
    <location>
        <begin position="149"/>
        <end position="235"/>
    </location>
</feature>
<dbReference type="InterPro" id="IPR009576">
    <property type="entry name" value="Biofilm_formation_YgiB"/>
</dbReference>
<comment type="caution">
    <text evidence="4">The sequence shown here is derived from an EMBL/GenBank/DDBJ whole genome shotgun (WGS) entry which is preliminary data.</text>
</comment>
<keyword evidence="3" id="KW-0812">Transmembrane</keyword>
<feature type="compositionally biased region" description="Low complexity" evidence="2">
    <location>
        <begin position="110"/>
        <end position="127"/>
    </location>
</feature>
<dbReference type="RefSeq" id="WP_113026184.1">
    <property type="nucleotide sequence ID" value="NZ_CAWNWQ010000019.1"/>
</dbReference>
<accession>A0A329VE49</accession>
<dbReference type="HAMAP" id="MF_01188">
    <property type="entry name" value="UPF0441"/>
    <property type="match status" value="1"/>
</dbReference>
<evidence type="ECO:0000256" key="3">
    <source>
        <dbReference type="SAM" id="Phobius"/>
    </source>
</evidence>
<dbReference type="EMBL" id="NSCI01000019">
    <property type="protein sequence ID" value="RAW89823.1"/>
    <property type="molecule type" value="Genomic_DNA"/>
</dbReference>
<evidence type="ECO:0000256" key="2">
    <source>
        <dbReference type="SAM" id="MobiDB-lite"/>
    </source>
</evidence>
<sequence>MTIKRTKDINHDTFRKAWRNYRLAPVAIAVSAVFMLSACEKSDETVSLYMNADECSQANPSQSEQCTTAYNNALKEAEKTAPKYATKEDCIAEFGEAQCTQTPAQAGLGTTTSSTSTNGEAQAQQQQSGSFWMPLMAGYMMGRLMGGGSAPSQPLFSSKSATSPANGQFVDSTGKSYGPATAGGRSMTVPKTAMAPKPATTTTITRGGFGDSVAKQSAMQRSSASSGSTSRSAGG</sequence>
<dbReference type="Proteomes" id="UP000250870">
    <property type="component" value="Unassembled WGS sequence"/>
</dbReference>
<name>A0A329VE49_9GAMM</name>
<proteinExistence type="inferred from homology"/>
<organism evidence="4 5">
    <name type="scientific">Photorhabdus laumondii subsp. clarkei</name>
    <dbReference type="NCBI Taxonomy" id="2029685"/>
    <lineage>
        <taxon>Bacteria</taxon>
        <taxon>Pseudomonadati</taxon>
        <taxon>Pseudomonadota</taxon>
        <taxon>Gammaproteobacteria</taxon>
        <taxon>Enterobacterales</taxon>
        <taxon>Morganellaceae</taxon>
        <taxon>Photorhabdus</taxon>
    </lineage>
</organism>
<protein>
    <recommendedName>
        <fullName evidence="1">UPF0441 protein CKY01_14435</fullName>
    </recommendedName>
</protein>
<evidence type="ECO:0000313" key="4">
    <source>
        <dbReference type="EMBL" id="RAW89823.1"/>
    </source>
</evidence>
<feature type="transmembrane region" description="Helical" evidence="3">
    <location>
        <begin position="21"/>
        <end position="38"/>
    </location>
</feature>
<dbReference type="NCBIfam" id="NF008655">
    <property type="entry name" value="PRK11653.1"/>
    <property type="match status" value="1"/>
</dbReference>
<dbReference type="AlphaFoldDB" id="A0A329VE49"/>
<comment type="similarity">
    <text evidence="1">Belongs to the UPF0441 family.</text>
</comment>
<evidence type="ECO:0000313" key="5">
    <source>
        <dbReference type="Proteomes" id="UP000250870"/>
    </source>
</evidence>
<keyword evidence="3" id="KW-0472">Membrane</keyword>
<reference evidence="4 5" key="1">
    <citation type="journal article" date="2018" name="Int. J. Syst. Evol. Microbiol.">
        <title>Whole-genome-based revisit of Photorhabdus phylogeny: proposal for the elevation of most Photorhabdus subspecies to the species level and description of one novel species Photorhabdus bodei sp. nov., and one novel subspecies Photorhabdus laumondii subsp. clarkei subsp. nov.</title>
        <authorList>
            <person name="Machado R.A.R."/>
            <person name="Wuthrich D."/>
            <person name="Kuhnert P."/>
            <person name="Arce C.C.M."/>
            <person name="Thonen L."/>
            <person name="Ruiz C."/>
            <person name="Zhang X."/>
            <person name="Robert C.A.M."/>
            <person name="Karimi J."/>
            <person name="Kamali S."/>
            <person name="Ma J."/>
            <person name="Bruggmann R."/>
            <person name="Erb M."/>
        </authorList>
    </citation>
    <scope>NUCLEOTIDE SEQUENCE [LARGE SCALE GENOMIC DNA]</scope>
    <source>
        <strain evidence="4 5">BOJ-47</strain>
    </source>
</reference>
<feature type="compositionally biased region" description="Low complexity" evidence="2">
    <location>
        <begin position="216"/>
        <end position="235"/>
    </location>
</feature>
<evidence type="ECO:0000256" key="1">
    <source>
        <dbReference type="HAMAP-Rule" id="MF_01188"/>
    </source>
</evidence>
<keyword evidence="3" id="KW-1133">Transmembrane helix</keyword>
<feature type="region of interest" description="Disordered" evidence="2">
    <location>
        <begin position="105"/>
        <end position="129"/>
    </location>
</feature>
<feature type="compositionally biased region" description="Low complexity" evidence="2">
    <location>
        <begin position="188"/>
        <end position="205"/>
    </location>
</feature>
<feature type="compositionally biased region" description="Polar residues" evidence="2">
    <location>
        <begin position="150"/>
        <end position="175"/>
    </location>
</feature>
<dbReference type="Pfam" id="PF06693">
    <property type="entry name" value="DUF1190"/>
    <property type="match status" value="1"/>
</dbReference>